<accession>A0A1D2VHD1</accession>
<name>A0A1D2VHD1_9ASCO</name>
<feature type="compositionally biased region" description="Low complexity" evidence="2">
    <location>
        <begin position="378"/>
        <end position="391"/>
    </location>
</feature>
<dbReference type="AlphaFoldDB" id="A0A1D2VHD1"/>
<keyword evidence="4" id="KW-1185">Reference proteome</keyword>
<feature type="compositionally biased region" description="Basic and acidic residues" evidence="2">
    <location>
        <begin position="245"/>
        <end position="280"/>
    </location>
</feature>
<dbReference type="Proteomes" id="UP000095038">
    <property type="component" value="Unassembled WGS sequence"/>
</dbReference>
<reference evidence="4" key="1">
    <citation type="submission" date="2016-05" db="EMBL/GenBank/DDBJ databases">
        <title>Comparative genomics of biotechnologically important yeasts.</title>
        <authorList>
            <consortium name="DOE Joint Genome Institute"/>
            <person name="Riley R."/>
            <person name="Haridas S."/>
            <person name="Wolfe K.H."/>
            <person name="Lopes M.R."/>
            <person name="Hittinger C.T."/>
            <person name="Goker M."/>
            <person name="Salamov A."/>
            <person name="Wisecaver J."/>
            <person name="Long T.M."/>
            <person name="Aerts A.L."/>
            <person name="Barry K."/>
            <person name="Choi C."/>
            <person name="Clum A."/>
            <person name="Coughlan A.Y."/>
            <person name="Deshpande S."/>
            <person name="Douglass A.P."/>
            <person name="Hanson S.J."/>
            <person name="Klenk H.-P."/>
            <person name="Labutti K."/>
            <person name="Lapidus A."/>
            <person name="Lindquist E."/>
            <person name="Lipzen A."/>
            <person name="Meier-Kolthoff J.P."/>
            <person name="Ohm R.A."/>
            <person name="Otillar R.P."/>
            <person name="Pangilinan J."/>
            <person name="Peng Y."/>
            <person name="Rokas A."/>
            <person name="Rosa C.A."/>
            <person name="Scheuner C."/>
            <person name="Sibirny A.A."/>
            <person name="Slot J.C."/>
            <person name="Stielow J.B."/>
            <person name="Sun H."/>
            <person name="Kurtzman C.P."/>
            <person name="Blackwell M."/>
            <person name="Grigoriev I.V."/>
            <person name="Jeffries T.W."/>
        </authorList>
    </citation>
    <scope>NUCLEOTIDE SEQUENCE [LARGE SCALE GENOMIC DNA]</scope>
    <source>
        <strain evidence="4">DSM 1968</strain>
    </source>
</reference>
<sequence length="542" mass="61554">MVETGTNGKCETISDGISSSSSELMMAGIQAIIEEHCRVQRDTGNHSPNHVDTGGSSSLEIVPNIDSNIDPSFDQILSQNMMPLIQSSAQCDTSAQVKEQDTGVNVDNSKDFSNNTIGNCVKFININSEILRKCSKCKKQFSQAVVNDKELVPKKKKIYKLCSKCREKERVKHRIKYKSKIKSIGICSDCDAPISFFINNVNSNSDGDSSNITNYIDIVNYMNSHPSYSNHIHSNISGQTFESQNDDKIADNTNRETNNKNDMKNDSIHNNEGKDGRNNDKSNYNYNFNQSQNPNESNNGNFSVTDNYKYSLCPLCRLKSRLKKAKRAETGKCTNCCKNNDTPNYKSCTKCRNYFKKRKEELEKNGACNRCGRALASNNEQDNNNKQQNDSRSNKKLKRHYKTCTICRSNNKRNRKLPDEMKKRNKLIVENKEIQKKIDNYKSQKLKEKQIKKELNSLKKTKSQLSQNINDDDIENIDKANNQSLGFIRIEDSLNSIVVHSGFDHNNSAQASERDELSTKIISFINKLTPEMKEAVSKNLQK</sequence>
<organism evidence="3 4">
    <name type="scientific">Ascoidea rubescens DSM 1968</name>
    <dbReference type="NCBI Taxonomy" id="1344418"/>
    <lineage>
        <taxon>Eukaryota</taxon>
        <taxon>Fungi</taxon>
        <taxon>Dikarya</taxon>
        <taxon>Ascomycota</taxon>
        <taxon>Saccharomycotina</taxon>
        <taxon>Saccharomycetes</taxon>
        <taxon>Ascoideaceae</taxon>
        <taxon>Ascoidea</taxon>
    </lineage>
</organism>
<gene>
    <name evidence="3" type="ORF">ASCRUDRAFT_8486</name>
</gene>
<feature type="compositionally biased region" description="Low complexity" evidence="2">
    <location>
        <begin position="281"/>
        <end position="295"/>
    </location>
</feature>
<dbReference type="GeneID" id="30968515"/>
<evidence type="ECO:0000313" key="3">
    <source>
        <dbReference type="EMBL" id="ODV60913.1"/>
    </source>
</evidence>
<protein>
    <recommendedName>
        <fullName evidence="5">Stc1 domain-containing protein</fullName>
    </recommendedName>
</protein>
<feature type="coiled-coil region" evidence="1">
    <location>
        <begin position="424"/>
        <end position="468"/>
    </location>
</feature>
<proteinExistence type="predicted"/>
<evidence type="ECO:0000313" key="4">
    <source>
        <dbReference type="Proteomes" id="UP000095038"/>
    </source>
</evidence>
<dbReference type="EMBL" id="KV454481">
    <property type="protein sequence ID" value="ODV60913.1"/>
    <property type="molecule type" value="Genomic_DNA"/>
</dbReference>
<feature type="region of interest" description="Disordered" evidence="2">
    <location>
        <begin position="378"/>
        <end position="397"/>
    </location>
</feature>
<evidence type="ECO:0000256" key="1">
    <source>
        <dbReference type="SAM" id="Coils"/>
    </source>
</evidence>
<keyword evidence="1" id="KW-0175">Coiled coil</keyword>
<feature type="region of interest" description="Disordered" evidence="2">
    <location>
        <begin position="242"/>
        <end position="301"/>
    </location>
</feature>
<evidence type="ECO:0000256" key="2">
    <source>
        <dbReference type="SAM" id="MobiDB-lite"/>
    </source>
</evidence>
<dbReference type="InParanoid" id="A0A1D2VHD1"/>
<dbReference type="RefSeq" id="XP_020047220.1">
    <property type="nucleotide sequence ID" value="XM_020194879.1"/>
</dbReference>
<dbReference type="STRING" id="1344418.A0A1D2VHD1"/>
<evidence type="ECO:0008006" key="5">
    <source>
        <dbReference type="Google" id="ProtNLM"/>
    </source>
</evidence>